<evidence type="ECO:0000256" key="1">
    <source>
        <dbReference type="ARBA" id="ARBA00023172"/>
    </source>
</evidence>
<dbReference type="InterPro" id="IPR002104">
    <property type="entry name" value="Integrase_catalytic"/>
</dbReference>
<dbReference type="GO" id="GO:0015074">
    <property type="term" value="P:DNA integration"/>
    <property type="evidence" value="ECO:0007669"/>
    <property type="project" value="InterPro"/>
</dbReference>
<proteinExistence type="predicted"/>
<dbReference type="PANTHER" id="PTHR35617">
    <property type="entry name" value="PHAGE_INTEGRASE DOMAIN-CONTAINING PROTEIN"/>
    <property type="match status" value="1"/>
</dbReference>
<evidence type="ECO:0000313" key="3">
    <source>
        <dbReference type="EMBL" id="ODM88650.1"/>
    </source>
</evidence>
<dbReference type="InterPro" id="IPR013762">
    <property type="entry name" value="Integrase-like_cat_sf"/>
</dbReference>
<feature type="non-terminal residue" evidence="3">
    <location>
        <position position="192"/>
    </location>
</feature>
<evidence type="ECO:0000313" key="4">
    <source>
        <dbReference type="Proteomes" id="UP000094527"/>
    </source>
</evidence>
<organism evidence="3 4">
    <name type="scientific">Orchesella cincta</name>
    <name type="common">Springtail</name>
    <name type="synonym">Podura cincta</name>
    <dbReference type="NCBI Taxonomy" id="48709"/>
    <lineage>
        <taxon>Eukaryota</taxon>
        <taxon>Metazoa</taxon>
        <taxon>Ecdysozoa</taxon>
        <taxon>Arthropoda</taxon>
        <taxon>Hexapoda</taxon>
        <taxon>Collembola</taxon>
        <taxon>Entomobryomorpha</taxon>
        <taxon>Entomobryoidea</taxon>
        <taxon>Orchesellidae</taxon>
        <taxon>Orchesellinae</taxon>
        <taxon>Orchesella</taxon>
    </lineage>
</organism>
<keyword evidence="4" id="KW-1185">Reference proteome</keyword>
<reference evidence="3 4" key="1">
    <citation type="journal article" date="2016" name="Genome Biol. Evol.">
        <title>Gene Family Evolution Reflects Adaptation to Soil Environmental Stressors in the Genome of the Collembolan Orchesella cincta.</title>
        <authorList>
            <person name="Faddeeva-Vakhrusheva A."/>
            <person name="Derks M.F."/>
            <person name="Anvar S.Y."/>
            <person name="Agamennone V."/>
            <person name="Suring W."/>
            <person name="Smit S."/>
            <person name="van Straalen N.M."/>
            <person name="Roelofs D."/>
        </authorList>
    </citation>
    <scope>NUCLEOTIDE SEQUENCE [LARGE SCALE GENOMIC DNA]</scope>
    <source>
        <tissue evidence="3">Mixed pool</tissue>
    </source>
</reference>
<evidence type="ECO:0000259" key="2">
    <source>
        <dbReference type="PROSITE" id="PS51898"/>
    </source>
</evidence>
<dbReference type="Gene3D" id="1.10.443.10">
    <property type="entry name" value="Intergrase catalytic core"/>
    <property type="match status" value="1"/>
</dbReference>
<keyword evidence="1" id="KW-0233">DNA recombination</keyword>
<gene>
    <name evidence="3" type="ORF">Ocin01_18030</name>
</gene>
<dbReference type="Pfam" id="PF00589">
    <property type="entry name" value="Phage_integrase"/>
    <property type="match status" value="1"/>
</dbReference>
<accession>A0A1D2M6P0</accession>
<feature type="non-terminal residue" evidence="3">
    <location>
        <position position="1"/>
    </location>
</feature>
<comment type="caution">
    <text evidence="3">The sequence shown here is derived from an EMBL/GenBank/DDBJ whole genome shotgun (WGS) entry which is preliminary data.</text>
</comment>
<dbReference type="Proteomes" id="UP000094527">
    <property type="component" value="Unassembled WGS sequence"/>
</dbReference>
<dbReference type="AlphaFoldDB" id="A0A1D2M6P0"/>
<dbReference type="OMA" id="TITISRW"/>
<dbReference type="GO" id="GO:0006310">
    <property type="term" value="P:DNA recombination"/>
    <property type="evidence" value="ECO:0007669"/>
    <property type="project" value="UniProtKB-KW"/>
</dbReference>
<protein>
    <recommendedName>
        <fullName evidence="2">Tyr recombinase domain-containing protein</fullName>
    </recommendedName>
</protein>
<dbReference type="PANTHER" id="PTHR35617:SF3">
    <property type="entry name" value="CORE-BINDING (CB) DOMAIN-CONTAINING PROTEIN"/>
    <property type="match status" value="1"/>
</dbReference>
<dbReference type="EMBL" id="LJIJ01003341">
    <property type="protein sequence ID" value="ODM88650.1"/>
    <property type="molecule type" value="Genomic_DNA"/>
</dbReference>
<dbReference type="SUPFAM" id="SSF56349">
    <property type="entry name" value="DNA breaking-rejoining enzymes"/>
    <property type="match status" value="1"/>
</dbReference>
<name>A0A1D2M6P0_ORCCI</name>
<feature type="domain" description="Tyr recombinase" evidence="2">
    <location>
        <begin position="31"/>
        <end position="192"/>
    </location>
</feature>
<dbReference type="OrthoDB" id="6769862at2759"/>
<dbReference type="STRING" id="48709.A0A1D2M6P0"/>
<dbReference type="GO" id="GO:0003677">
    <property type="term" value="F:DNA binding"/>
    <property type="evidence" value="ECO:0007669"/>
    <property type="project" value="InterPro"/>
</dbReference>
<sequence length="192" mass="21031">YVSINAARSALSTLLGSVDGTTIGSHPLVTRFLKGISRLRPPSCKYSITWDPQILVSLILLCTGQRVQTLANIKISEIQAESSVVFILVESRLKTSKPVYLQRTSAIRKSQHLFIQSVAPFEKASSQTISKWASEMLKLAGINTNMFTAHSYRHAATSKAAGLGVSLDSIYKAAGWTNRSKCFQKILQPSTM</sequence>
<dbReference type="PROSITE" id="PS51898">
    <property type="entry name" value="TYR_RECOMBINASE"/>
    <property type="match status" value="1"/>
</dbReference>
<dbReference type="InterPro" id="IPR011010">
    <property type="entry name" value="DNA_brk_join_enz"/>
</dbReference>